<dbReference type="EMBL" id="JABBKX010000002">
    <property type="protein sequence ID" value="NMJ41306.1"/>
    <property type="molecule type" value="Genomic_DNA"/>
</dbReference>
<accession>A0A848EBA3</accession>
<keyword evidence="1" id="KW-0732">Signal</keyword>
<protein>
    <submittedName>
        <fullName evidence="2">Outer membrane lipoprotein carrier protein LolA</fullName>
    </submittedName>
</protein>
<keyword evidence="3" id="KW-1185">Reference proteome</keyword>
<dbReference type="AlphaFoldDB" id="A0A848EBA3"/>
<dbReference type="Gene3D" id="2.50.20.10">
    <property type="entry name" value="Lipoprotein localisation LolA/LolB/LppX"/>
    <property type="match status" value="1"/>
</dbReference>
<comment type="caution">
    <text evidence="2">The sequence shown here is derived from an EMBL/GenBank/DDBJ whole genome shotgun (WGS) entry which is preliminary data.</text>
</comment>
<proteinExistence type="predicted"/>
<reference evidence="2 3" key="1">
    <citation type="submission" date="2020-03" db="EMBL/GenBank/DDBJ databases">
        <authorList>
            <person name="Sun Q."/>
        </authorList>
    </citation>
    <scope>NUCLEOTIDE SEQUENCE [LARGE SCALE GENOMIC DNA]</scope>
    <source>
        <strain evidence="2 3">JC162</strain>
    </source>
</reference>
<gene>
    <name evidence="2" type="ORF">GWK16_08655</name>
</gene>
<dbReference type="Pfam" id="PF19574">
    <property type="entry name" value="LolA_3"/>
    <property type="match status" value="1"/>
</dbReference>
<dbReference type="RefSeq" id="WP_170053524.1">
    <property type="nucleotide sequence ID" value="NZ_JABBKX010000002.1"/>
</dbReference>
<dbReference type="InterPro" id="IPR004564">
    <property type="entry name" value="OM_lipoprot_carrier_LolA-like"/>
</dbReference>
<sequence length="195" mass="21579">MARHGGRFVPPSVPRRAALVLPLAAQAPDPVAAVMARLAAVREVRASFVEDKDLPELDRPLTSRGLLSWRAPDRLEKRTLEPAPELFLVEGDTLTLERPERGIRETLSLDTAPEIRPLVEALRATLAGDLATLRRYHEVTFSGTPQRWRLLLVPLSVRARAAVQRIVLEGEEGFMSTVETQGSDGRSRLVATRLP</sequence>
<name>A0A848EBA3_9PROT</name>
<keyword evidence="2" id="KW-0449">Lipoprotein</keyword>
<evidence type="ECO:0000313" key="2">
    <source>
        <dbReference type="EMBL" id="NMJ41306.1"/>
    </source>
</evidence>
<evidence type="ECO:0000313" key="3">
    <source>
        <dbReference type="Proteomes" id="UP000548582"/>
    </source>
</evidence>
<dbReference type="SUPFAM" id="SSF89392">
    <property type="entry name" value="Prokaryotic lipoproteins and lipoprotein localization factors"/>
    <property type="match status" value="1"/>
</dbReference>
<dbReference type="InterPro" id="IPR029046">
    <property type="entry name" value="LolA/LolB/LppX"/>
</dbReference>
<organism evidence="2 3">
    <name type="scientific">Neoroseomonas marina</name>
    <dbReference type="NCBI Taxonomy" id="1232220"/>
    <lineage>
        <taxon>Bacteria</taxon>
        <taxon>Pseudomonadati</taxon>
        <taxon>Pseudomonadota</taxon>
        <taxon>Alphaproteobacteria</taxon>
        <taxon>Acetobacterales</taxon>
        <taxon>Acetobacteraceae</taxon>
        <taxon>Neoroseomonas</taxon>
    </lineage>
</organism>
<dbReference type="Proteomes" id="UP000548582">
    <property type="component" value="Unassembled WGS sequence"/>
</dbReference>
<evidence type="ECO:0000256" key="1">
    <source>
        <dbReference type="ARBA" id="ARBA00022729"/>
    </source>
</evidence>
<dbReference type="CDD" id="cd16325">
    <property type="entry name" value="LolA"/>
    <property type="match status" value="1"/>
</dbReference>